<feature type="binding site" evidence="9">
    <location>
        <begin position="617"/>
        <end position="624"/>
    </location>
    <ligand>
        <name>ATP</name>
        <dbReference type="ChEBI" id="CHEBI:30616"/>
    </ligand>
</feature>
<evidence type="ECO:0000313" key="13">
    <source>
        <dbReference type="EMBL" id="MFC0309568.1"/>
    </source>
</evidence>
<evidence type="ECO:0000256" key="5">
    <source>
        <dbReference type="ARBA" id="ARBA00022840"/>
    </source>
</evidence>
<comment type="caution">
    <text evidence="13">The sequence shown here is derived from an EMBL/GenBank/DDBJ whole genome shotgun (WGS) entry which is preliminary data.</text>
</comment>
<keyword evidence="5 9" id="KW-0067">ATP-binding</keyword>
<name>A0ABV6H267_9PAST</name>
<feature type="domain" description="DNA mismatch repair proteins mutS family" evidence="12">
    <location>
        <begin position="691"/>
        <end position="707"/>
    </location>
</feature>
<keyword evidence="3 9" id="KW-0547">Nucleotide-binding</keyword>
<dbReference type="SUPFAM" id="SSF48334">
    <property type="entry name" value="DNA repair protein MutS, domain III"/>
    <property type="match status" value="1"/>
</dbReference>
<dbReference type="InterPro" id="IPR016151">
    <property type="entry name" value="DNA_mismatch_repair_MutS_N"/>
</dbReference>
<dbReference type="SUPFAM" id="SSF52540">
    <property type="entry name" value="P-loop containing nucleoside triphosphate hydrolases"/>
    <property type="match status" value="1"/>
</dbReference>
<keyword evidence="7 9" id="KW-0234">DNA repair</keyword>
<comment type="similarity">
    <text evidence="1 9 10">Belongs to the DNA mismatch repair MutS family.</text>
</comment>
<dbReference type="Proteomes" id="UP001589767">
    <property type="component" value="Unassembled WGS sequence"/>
</dbReference>
<evidence type="ECO:0000256" key="4">
    <source>
        <dbReference type="ARBA" id="ARBA00022763"/>
    </source>
</evidence>
<evidence type="ECO:0000256" key="8">
    <source>
        <dbReference type="ARBA" id="ARBA00024647"/>
    </source>
</evidence>
<dbReference type="Pfam" id="PF05188">
    <property type="entry name" value="MutS_II"/>
    <property type="match status" value="1"/>
</dbReference>
<dbReference type="Pfam" id="PF05190">
    <property type="entry name" value="MutS_IV"/>
    <property type="match status" value="1"/>
</dbReference>
<dbReference type="SMART" id="SM00534">
    <property type="entry name" value="MUTSac"/>
    <property type="match status" value="1"/>
</dbReference>
<dbReference type="SUPFAM" id="SSF53150">
    <property type="entry name" value="DNA repair protein MutS, domain II"/>
    <property type="match status" value="1"/>
</dbReference>
<dbReference type="NCBIfam" id="NF003810">
    <property type="entry name" value="PRK05399.1"/>
    <property type="match status" value="1"/>
</dbReference>
<dbReference type="SMART" id="SM00533">
    <property type="entry name" value="MUTSd"/>
    <property type="match status" value="1"/>
</dbReference>
<dbReference type="PROSITE" id="PS00486">
    <property type="entry name" value="DNA_MISMATCH_REPAIR_2"/>
    <property type="match status" value="1"/>
</dbReference>
<dbReference type="Pfam" id="PF05192">
    <property type="entry name" value="MutS_III"/>
    <property type="match status" value="1"/>
</dbReference>
<dbReference type="EMBL" id="JBHLWB010000008">
    <property type="protein sequence ID" value="MFC0309568.1"/>
    <property type="molecule type" value="Genomic_DNA"/>
</dbReference>
<dbReference type="Pfam" id="PF01624">
    <property type="entry name" value="MutS_I"/>
    <property type="match status" value="1"/>
</dbReference>
<evidence type="ECO:0000259" key="12">
    <source>
        <dbReference type="PROSITE" id="PS00486"/>
    </source>
</evidence>
<evidence type="ECO:0000256" key="11">
    <source>
        <dbReference type="SAM" id="Coils"/>
    </source>
</evidence>
<dbReference type="InterPro" id="IPR036678">
    <property type="entry name" value="MutS_con_dom_sf"/>
</dbReference>
<proteinExistence type="inferred from homology"/>
<dbReference type="InterPro" id="IPR005748">
    <property type="entry name" value="DNA_mismatch_repair_MutS"/>
</dbReference>
<dbReference type="Gene3D" id="3.40.1170.10">
    <property type="entry name" value="DNA repair protein MutS, domain I"/>
    <property type="match status" value="1"/>
</dbReference>
<dbReference type="InterPro" id="IPR000432">
    <property type="entry name" value="DNA_mismatch_repair_MutS_C"/>
</dbReference>
<dbReference type="PANTHER" id="PTHR11361:SF34">
    <property type="entry name" value="DNA MISMATCH REPAIR PROTEIN MSH1, MITOCHONDRIAL"/>
    <property type="match status" value="1"/>
</dbReference>
<organism evidence="13 14">
    <name type="scientific">Gallibacterium trehalosifermentans</name>
    <dbReference type="NCBI Taxonomy" id="516935"/>
    <lineage>
        <taxon>Bacteria</taxon>
        <taxon>Pseudomonadati</taxon>
        <taxon>Pseudomonadota</taxon>
        <taxon>Gammaproteobacteria</taxon>
        <taxon>Pasteurellales</taxon>
        <taxon>Pasteurellaceae</taxon>
        <taxon>Gallibacterium</taxon>
    </lineage>
</organism>
<dbReference type="InterPro" id="IPR036187">
    <property type="entry name" value="DNA_mismatch_repair_MutS_sf"/>
</dbReference>
<dbReference type="Gene3D" id="3.30.420.110">
    <property type="entry name" value="MutS, connector domain"/>
    <property type="match status" value="1"/>
</dbReference>
<feature type="coiled-coil region" evidence="11">
    <location>
        <begin position="789"/>
        <end position="816"/>
    </location>
</feature>
<dbReference type="Gene3D" id="6.10.140.430">
    <property type="match status" value="1"/>
</dbReference>
<dbReference type="InterPro" id="IPR045076">
    <property type="entry name" value="MutS"/>
</dbReference>
<dbReference type="CDD" id="cd03284">
    <property type="entry name" value="ABC_MutS1"/>
    <property type="match status" value="1"/>
</dbReference>
<gene>
    <name evidence="9 13" type="primary">mutS</name>
    <name evidence="13" type="ORF">ACFFHK_07610</name>
</gene>
<dbReference type="Gene3D" id="3.40.50.300">
    <property type="entry name" value="P-loop containing nucleotide triphosphate hydrolases"/>
    <property type="match status" value="1"/>
</dbReference>
<evidence type="ECO:0000256" key="9">
    <source>
        <dbReference type="HAMAP-Rule" id="MF_00096"/>
    </source>
</evidence>
<dbReference type="HAMAP" id="MF_00096">
    <property type="entry name" value="MutS"/>
    <property type="match status" value="1"/>
</dbReference>
<dbReference type="InterPro" id="IPR007695">
    <property type="entry name" value="DNA_mismatch_repair_MutS-lik_N"/>
</dbReference>
<sequence>MMTQDNDFSSYTPMMQQYLQIKAEYPDILLFYRMGDFYELFFDDAKRASALLDISLTKRGRSAGEPIPMAGVPYHAVEGYLAKLVQLGESVAICEQIGDPATTKGPVERQIVRIVTPGTISDEALLPERQDNLIACIYLEKQTFALATLDMTSGRFQISEHRNETSITTELQRLSPVEILYPEDFAFMSLLEQYKGLRRRPTWEFELGTAIKLLNKQFGTQDLKGFGVEKALVALCAAGCLLQYAKETQRTALPHINSISLAQESDFIIIDVASRRNLELTQNLAGGTENTLAAILDRCNTPMGSRLLKRWIHQPLRQGKQLLQRQNVVKQLLHTDLYTELKPLLQQISDMERILARVALRSARPRDLTRLRHGLAQIPKIIALLKQQNQGQFDLLLSQIKDFTELYQLLNQAIIETPPLLIRDGGVIASGYNAELDEWRDLATGATQFLENLETRERQATGIDSLKIGFNAVHGYYIQISRGQAEKAPAHYIRRQTLKNAERFIIPELKNHEDKVLKAQGAALALEKQLYEELFEMLLPHLADLQLTSLAVAELDVLANLAERAETLNYVAPTFSNKIEINIQQGRHPVVETVLQQPFIANPLQLNQQRHLLIITGPNMGGKSTYMRQTALITLMAYIGSFVPADSAMIGPIDRIFTRIGASDDLASGRSTFMVEMSEMANILHQATANSLVLIDEIGRGTSTYDGLSLAWACAEWLATQLQSLTLFATHYFELTALPKQLSGCMNIHLDAKEHGDTIAFMHAVQEGAASKSYGLAVAQLAGVPRPVIQLAKQKLKQLEASSQQLSQTSQQAELDFTAPQETDIRTTAVLQQLTDLDPDDLTPKQALAALYQLKQLLQS</sequence>
<keyword evidence="11" id="KW-0175">Coiled coil</keyword>
<evidence type="ECO:0000256" key="2">
    <source>
        <dbReference type="ARBA" id="ARBA00021982"/>
    </source>
</evidence>
<dbReference type="InterPro" id="IPR027417">
    <property type="entry name" value="P-loop_NTPase"/>
</dbReference>
<dbReference type="InterPro" id="IPR007860">
    <property type="entry name" value="DNA_mmatch_repair_MutS_con_dom"/>
</dbReference>
<dbReference type="Gene3D" id="1.10.1420.10">
    <property type="match status" value="2"/>
</dbReference>
<dbReference type="InterPro" id="IPR017261">
    <property type="entry name" value="DNA_mismatch_repair_MutS/MSH"/>
</dbReference>
<dbReference type="PANTHER" id="PTHR11361">
    <property type="entry name" value="DNA MISMATCH REPAIR PROTEIN MUTS FAMILY MEMBER"/>
    <property type="match status" value="1"/>
</dbReference>
<evidence type="ECO:0000256" key="1">
    <source>
        <dbReference type="ARBA" id="ARBA00006271"/>
    </source>
</evidence>
<accession>A0ABV6H267</accession>
<protein>
    <recommendedName>
        <fullName evidence="2 9">DNA mismatch repair protein MutS</fullName>
    </recommendedName>
</protein>
<dbReference type="SUPFAM" id="SSF55271">
    <property type="entry name" value="DNA repair protein MutS, domain I"/>
    <property type="match status" value="1"/>
</dbReference>
<evidence type="ECO:0000256" key="10">
    <source>
        <dbReference type="RuleBase" id="RU003756"/>
    </source>
</evidence>
<keyword evidence="6 9" id="KW-0238">DNA-binding</keyword>
<keyword evidence="4 9" id="KW-0227">DNA damage</keyword>
<evidence type="ECO:0000313" key="14">
    <source>
        <dbReference type="Proteomes" id="UP001589767"/>
    </source>
</evidence>
<comment type="function">
    <text evidence="8 9">This protein is involved in the repair of mismatches in DNA. It is possible that it carries out the mismatch recognition step. This protein has a weak ATPase activity.</text>
</comment>
<evidence type="ECO:0000256" key="6">
    <source>
        <dbReference type="ARBA" id="ARBA00023125"/>
    </source>
</evidence>
<evidence type="ECO:0000256" key="7">
    <source>
        <dbReference type="ARBA" id="ARBA00023204"/>
    </source>
</evidence>
<keyword evidence="14" id="KW-1185">Reference proteome</keyword>
<evidence type="ECO:0000256" key="3">
    <source>
        <dbReference type="ARBA" id="ARBA00022741"/>
    </source>
</evidence>
<reference evidence="13 14" key="1">
    <citation type="submission" date="2024-09" db="EMBL/GenBank/DDBJ databases">
        <authorList>
            <person name="Sun Q."/>
            <person name="Mori K."/>
        </authorList>
    </citation>
    <scope>NUCLEOTIDE SEQUENCE [LARGE SCALE GENOMIC DNA]</scope>
    <source>
        <strain evidence="13 14">CCM 7539</strain>
    </source>
</reference>
<dbReference type="InterPro" id="IPR007861">
    <property type="entry name" value="DNA_mismatch_repair_MutS_clamp"/>
</dbReference>
<dbReference type="RefSeq" id="WP_382371134.1">
    <property type="nucleotide sequence ID" value="NZ_JBHLWB010000008.1"/>
</dbReference>
<dbReference type="PIRSF" id="PIRSF037677">
    <property type="entry name" value="DNA_mis_repair_Msh6"/>
    <property type="match status" value="1"/>
</dbReference>
<dbReference type="NCBIfam" id="TIGR01070">
    <property type="entry name" value="mutS1"/>
    <property type="match status" value="1"/>
</dbReference>
<dbReference type="Pfam" id="PF00488">
    <property type="entry name" value="MutS_V"/>
    <property type="match status" value="1"/>
</dbReference>
<dbReference type="InterPro" id="IPR007696">
    <property type="entry name" value="DNA_mismatch_repair_MutS_core"/>
</dbReference>